<gene>
    <name evidence="2" type="ORF">PTE_04649</name>
</gene>
<dbReference type="PATRIC" id="fig|1004151.3.peg.4805"/>
<dbReference type="Proteomes" id="UP000018957">
    <property type="component" value="Unassembled WGS sequence"/>
</dbReference>
<name>W3V2Z4_9GAMM</name>
<evidence type="ECO:0000313" key="2">
    <source>
        <dbReference type="EMBL" id="ETS29424.1"/>
    </source>
</evidence>
<feature type="region of interest" description="Disordered" evidence="1">
    <location>
        <begin position="1"/>
        <end position="21"/>
    </location>
</feature>
<proteinExistence type="predicted"/>
<comment type="caution">
    <text evidence="2">The sequence shown here is derived from an EMBL/GenBank/DDBJ whole genome shotgun (WGS) entry which is preliminary data.</text>
</comment>
<protein>
    <submittedName>
        <fullName evidence="2">Uncharacterized protein</fullName>
    </submittedName>
</protein>
<dbReference type="AlphaFoldDB" id="W3V2Z4"/>
<feature type="compositionally biased region" description="Polar residues" evidence="1">
    <location>
        <begin position="1"/>
        <end position="10"/>
    </location>
</feature>
<evidence type="ECO:0000256" key="1">
    <source>
        <dbReference type="SAM" id="MobiDB-lite"/>
    </source>
</evidence>
<accession>W3V2Z4</accession>
<dbReference type="EMBL" id="AYSJ01000017">
    <property type="protein sequence ID" value="ETS29424.1"/>
    <property type="molecule type" value="Genomic_DNA"/>
</dbReference>
<reference evidence="2 3" key="1">
    <citation type="submission" date="2013-11" db="EMBL/GenBank/DDBJ databases">
        <title>Elucidation of the Photorhabdus temperata genome and generation of transposon mutant library to identify motility mutants.</title>
        <authorList>
            <person name="Hurst S.G.IV."/>
            <person name="Micheals B."/>
            <person name="Abebe-Akele F."/>
            <person name="Rowedder H."/>
            <person name="Bullock H."/>
            <person name="Jackobeck R."/>
            <person name="Janicki E."/>
            <person name="Tisa L.S."/>
        </authorList>
    </citation>
    <scope>NUCLEOTIDE SEQUENCE [LARGE SCALE GENOMIC DNA]</scope>
    <source>
        <strain evidence="2 3">NC19</strain>
    </source>
</reference>
<organism evidence="2 3">
    <name type="scientific">Photorhabdus khanii NC19</name>
    <dbReference type="NCBI Taxonomy" id="1004151"/>
    <lineage>
        <taxon>Bacteria</taxon>
        <taxon>Pseudomonadati</taxon>
        <taxon>Pseudomonadota</taxon>
        <taxon>Gammaproteobacteria</taxon>
        <taxon>Enterobacterales</taxon>
        <taxon>Morganellaceae</taxon>
        <taxon>Photorhabdus</taxon>
    </lineage>
</organism>
<keyword evidence="3" id="KW-1185">Reference proteome</keyword>
<evidence type="ECO:0000313" key="3">
    <source>
        <dbReference type="Proteomes" id="UP000018957"/>
    </source>
</evidence>
<sequence length="49" mass="5296">MNVSEENSPLSLPDIPPKKALTGPVLLSEDSAKELTRLAANILSQFDNM</sequence>